<gene>
    <name evidence="8" type="primary">ccsB</name>
    <name evidence="8" type="ORF">BRLA_c018460</name>
</gene>
<dbReference type="PANTHER" id="PTHR31566">
    <property type="entry name" value="CYTOCHROME C BIOGENESIS PROTEIN CCS1, CHLOROPLASTIC"/>
    <property type="match status" value="1"/>
</dbReference>
<keyword evidence="4 6" id="KW-1133">Transmembrane helix</keyword>
<evidence type="ECO:0000256" key="3">
    <source>
        <dbReference type="ARBA" id="ARBA00022748"/>
    </source>
</evidence>
<evidence type="ECO:0000256" key="6">
    <source>
        <dbReference type="SAM" id="Phobius"/>
    </source>
</evidence>
<evidence type="ECO:0000256" key="1">
    <source>
        <dbReference type="ARBA" id="ARBA00004141"/>
    </source>
</evidence>
<feature type="transmembrane region" description="Helical" evidence="6">
    <location>
        <begin position="132"/>
        <end position="154"/>
    </location>
</feature>
<reference evidence="8 9" key="1">
    <citation type="journal article" date="2011" name="J. Bacteriol.">
        <title>Genome sequence of Brevibacillus laterosporus LMG 15441, a pathogen of invertebrates.</title>
        <authorList>
            <person name="Djukic M."/>
            <person name="Poehlein A."/>
            <person name="Thurmer A."/>
            <person name="Daniel R."/>
        </authorList>
    </citation>
    <scope>NUCLEOTIDE SEQUENCE [LARGE SCALE GENOMIC DNA]</scope>
    <source>
        <strain evidence="8 9">LMG 15441</strain>
    </source>
</reference>
<name>A0A075R4Q9_BRELA</name>
<dbReference type="EMBL" id="CP007806">
    <property type="protein sequence ID" value="AIG26168.1"/>
    <property type="molecule type" value="Genomic_DNA"/>
</dbReference>
<accession>A0A075R4Q9</accession>
<dbReference type="AlphaFoldDB" id="A0A075R4Q9"/>
<dbReference type="PANTHER" id="PTHR31566:SF0">
    <property type="entry name" value="CYTOCHROME C BIOGENESIS PROTEIN CCS1, CHLOROPLASTIC"/>
    <property type="match status" value="1"/>
</dbReference>
<keyword evidence="5 6" id="KW-0472">Membrane</keyword>
<dbReference type="RefSeq" id="WP_003338477.1">
    <property type="nucleotide sequence ID" value="NZ_CP007806.1"/>
</dbReference>
<dbReference type="InterPro" id="IPR007816">
    <property type="entry name" value="ResB-like_domain"/>
</dbReference>
<feature type="domain" description="ResB-like" evidence="7">
    <location>
        <begin position="69"/>
        <end position="526"/>
    </location>
</feature>
<proteinExistence type="predicted"/>
<sequence length="553" mass="63555">MDQRKCECGHTNPVGTLLCESCGIPLLHSVKELDEKKAFPDMRYEGTARRSQTYSTTVVDKVWNFFSSVKIAIIIIIITLVMAGIGTILPQLEYVPVPLLDEPSKALFYEQTYGFFGKVYYALGFHEMYGSWWFVSLLVMIGISLVICSLDRVIPLYKALNKPRLNQHLSFYKGQKLHADTVLTEGLSVEEKLEQVQSWYKKKGYRVYREGNSLLGEKARFSRWGPYVNHIGLIIFLLGVLLRGVPQFFLEETIWVREGQTVKVPGTEFYIENLDYKTEYYTKDEFAEDLPLQEGQVIAKNYQTDAVLYKNENDGLAGAKPKLVEVKRGSITVNHPMTYEGILLYQLDRREQMLGALNFDLYDAIEKEKRIGSFKIDLYEPKKEQKVGNHYVVRVMDYFPDFELGKDGLPTTKTTLPNNPMVALEIIDSKTNESERLAYVAGGFIENTKSPRFILEVHKPDIIDSSGLLVRKDTMIPLIYSGAFITMIGLVMGFYWQHRRIWVHVTNNELYLAGHTNKNWFGLQQEAKNLVKQLELPLELILEQDKQKSKKKA</sequence>
<evidence type="ECO:0000256" key="5">
    <source>
        <dbReference type="ARBA" id="ARBA00023136"/>
    </source>
</evidence>
<dbReference type="Pfam" id="PF05140">
    <property type="entry name" value="ResB"/>
    <property type="match status" value="1"/>
</dbReference>
<evidence type="ECO:0000259" key="7">
    <source>
        <dbReference type="Pfam" id="PF05140"/>
    </source>
</evidence>
<dbReference type="GO" id="GO:0017004">
    <property type="term" value="P:cytochrome complex assembly"/>
    <property type="evidence" value="ECO:0007669"/>
    <property type="project" value="UniProtKB-KW"/>
</dbReference>
<dbReference type="KEGG" id="blr:BRLA_c018460"/>
<feature type="transmembrane region" description="Helical" evidence="6">
    <location>
        <begin position="227"/>
        <end position="245"/>
    </location>
</feature>
<keyword evidence="3" id="KW-0201">Cytochrome c-type biogenesis</keyword>
<keyword evidence="2 6" id="KW-0812">Transmembrane</keyword>
<dbReference type="Proteomes" id="UP000005850">
    <property type="component" value="Chromosome"/>
</dbReference>
<evidence type="ECO:0000256" key="2">
    <source>
        <dbReference type="ARBA" id="ARBA00022692"/>
    </source>
</evidence>
<keyword evidence="9" id="KW-1185">Reference proteome</keyword>
<dbReference type="STRING" id="1042163.BRLA_c018460"/>
<evidence type="ECO:0000313" key="9">
    <source>
        <dbReference type="Proteomes" id="UP000005850"/>
    </source>
</evidence>
<evidence type="ECO:0000256" key="4">
    <source>
        <dbReference type="ARBA" id="ARBA00022989"/>
    </source>
</evidence>
<organism evidence="8 9">
    <name type="scientific">Brevibacillus laterosporus LMG 15441</name>
    <dbReference type="NCBI Taxonomy" id="1042163"/>
    <lineage>
        <taxon>Bacteria</taxon>
        <taxon>Bacillati</taxon>
        <taxon>Bacillota</taxon>
        <taxon>Bacilli</taxon>
        <taxon>Bacillales</taxon>
        <taxon>Paenibacillaceae</taxon>
        <taxon>Brevibacillus</taxon>
    </lineage>
</organism>
<dbReference type="InterPro" id="IPR023494">
    <property type="entry name" value="Cyt_c_bgen_Ccs1/CcsB/ResB"/>
</dbReference>
<dbReference type="GO" id="GO:0016020">
    <property type="term" value="C:membrane"/>
    <property type="evidence" value="ECO:0007669"/>
    <property type="project" value="UniProtKB-SubCell"/>
</dbReference>
<protein>
    <submittedName>
        <fullName evidence="8">Cytochrome c biogenesis protein CcsB</fullName>
    </submittedName>
</protein>
<evidence type="ECO:0000313" key="8">
    <source>
        <dbReference type="EMBL" id="AIG26168.1"/>
    </source>
</evidence>
<dbReference type="eggNOG" id="COG1333">
    <property type="taxonomic scope" value="Bacteria"/>
</dbReference>
<feature type="transmembrane region" description="Helical" evidence="6">
    <location>
        <begin position="478"/>
        <end position="496"/>
    </location>
</feature>
<comment type="subcellular location">
    <subcellularLocation>
        <location evidence="1">Membrane</location>
        <topology evidence="1">Multi-pass membrane protein</topology>
    </subcellularLocation>
</comment>
<feature type="transmembrane region" description="Helical" evidence="6">
    <location>
        <begin position="71"/>
        <end position="92"/>
    </location>
</feature>
<dbReference type="HOGENOM" id="CLU_034630_1_0_9"/>